<evidence type="ECO:0000256" key="8">
    <source>
        <dbReference type="SAM" id="SignalP"/>
    </source>
</evidence>
<evidence type="ECO:0000256" key="3">
    <source>
        <dbReference type="ARBA" id="ARBA00022801"/>
    </source>
</evidence>
<dbReference type="EC" id="3.4.21.-" evidence="10"/>
<evidence type="ECO:0000256" key="1">
    <source>
        <dbReference type="ARBA" id="ARBA00011073"/>
    </source>
</evidence>
<dbReference type="Pfam" id="PF00082">
    <property type="entry name" value="Peptidase_S8"/>
    <property type="match status" value="1"/>
</dbReference>
<name>A0A0G1DE37_9BACT</name>
<dbReference type="PROSITE" id="PS00137">
    <property type="entry name" value="SUBTILASE_HIS"/>
    <property type="match status" value="1"/>
</dbReference>
<reference evidence="10 11" key="1">
    <citation type="journal article" date="2015" name="Nature">
        <title>rRNA introns, odd ribosomes, and small enigmatic genomes across a large radiation of phyla.</title>
        <authorList>
            <person name="Brown C.T."/>
            <person name="Hug L.A."/>
            <person name="Thomas B.C."/>
            <person name="Sharon I."/>
            <person name="Castelle C.J."/>
            <person name="Singh A."/>
            <person name="Wilkins M.J."/>
            <person name="Williams K.H."/>
            <person name="Banfield J.F."/>
        </authorList>
    </citation>
    <scope>NUCLEOTIDE SEQUENCE [LARGE SCALE GENOMIC DNA]</scope>
</reference>
<dbReference type="PROSITE" id="PS00136">
    <property type="entry name" value="SUBTILASE_ASP"/>
    <property type="match status" value="1"/>
</dbReference>
<dbReference type="Gene3D" id="3.40.50.200">
    <property type="entry name" value="Peptidase S8/S53 domain"/>
    <property type="match status" value="1"/>
</dbReference>
<dbReference type="InterPro" id="IPR036852">
    <property type="entry name" value="Peptidase_S8/S53_dom_sf"/>
</dbReference>
<dbReference type="PRINTS" id="PR00723">
    <property type="entry name" value="SUBTILISIN"/>
</dbReference>
<feature type="active site" description="Charge relay system" evidence="5 6">
    <location>
        <position position="155"/>
    </location>
</feature>
<evidence type="ECO:0000256" key="5">
    <source>
        <dbReference type="PIRSR" id="PIRSR615500-1"/>
    </source>
</evidence>
<dbReference type="PANTHER" id="PTHR43806">
    <property type="entry name" value="PEPTIDASE S8"/>
    <property type="match status" value="1"/>
</dbReference>
<dbReference type="InterPro" id="IPR023828">
    <property type="entry name" value="Peptidase_S8_Ser-AS"/>
</dbReference>
<feature type="chain" id="PRO_5002536625" evidence="8">
    <location>
        <begin position="24"/>
        <end position="525"/>
    </location>
</feature>
<protein>
    <submittedName>
        <fullName evidence="10">Proprotein convertase subtilisin/kexin type 6</fullName>
        <ecNumber evidence="10">3.4.21.-</ecNumber>
    </submittedName>
</protein>
<dbReference type="GO" id="GO:0000272">
    <property type="term" value="P:polysaccharide catabolic process"/>
    <property type="evidence" value="ECO:0007669"/>
    <property type="project" value="InterPro"/>
</dbReference>
<dbReference type="PANTHER" id="PTHR43806:SF11">
    <property type="entry name" value="CEREVISIN-RELATED"/>
    <property type="match status" value="1"/>
</dbReference>
<dbReference type="PROSITE" id="PS51892">
    <property type="entry name" value="SUBTILASE"/>
    <property type="match status" value="1"/>
</dbReference>
<feature type="active site" description="Charge relay system" evidence="5 6">
    <location>
        <position position="196"/>
    </location>
</feature>
<gene>
    <name evidence="10" type="ORF">UV73_C0013G0032</name>
</gene>
<dbReference type="InterPro" id="IPR050131">
    <property type="entry name" value="Peptidase_S8_subtilisin-like"/>
</dbReference>
<sequence length="525" mass="55498">MKRHHPLFLLFLLPIITAGQANAAPSEILPRTKQVVAVLKQVPSGEGADKVKSGKKKSRYKYPIQGTRSLVFELFGSDLTAALAELSADPMVAKVYADRKLDLLYLPNDPSIKATSAPGKPPLQWNMFNSKFAGTGKSAWDISKGSASTVVAVIDSGIDSSHEDLKDKIQSLVDCTGACKTVASMTASPTNLAQSHGTHVAGILAAATDNAVGIAGSGFNSKMMVIKILDINGDILTSYFNNAIRYAADHGAKVINLSLGSLEGNLDGPMIAEINDSVAYAWGKGAVVVAAAGNCGRPEGSHQTGDGCDIYDIDGNFIRHAVNEKYYPAASPNVISVAALDVNNNLAPYSEYNDISSTGNWITIAAPGGEFSSPQDQENGIASTWPQNQYFYDLGTSMATPHVSGLAALILAAKPALSNSQVKSIIESSGNKSLVIGKTKFGILDALSALEKTVTTVTPTTVPPTISGTVKTGDANFDNKVDGLDYVIWRSHYNQNASGPSVGDFDNNGKVDGLDYFKWLVNYNT</sequence>
<dbReference type="EMBL" id="LCFP01000013">
    <property type="protein sequence ID" value="KKS95887.1"/>
    <property type="molecule type" value="Genomic_DNA"/>
</dbReference>
<evidence type="ECO:0000256" key="2">
    <source>
        <dbReference type="ARBA" id="ARBA00022670"/>
    </source>
</evidence>
<dbReference type="Gene3D" id="1.10.1330.10">
    <property type="entry name" value="Dockerin domain"/>
    <property type="match status" value="1"/>
</dbReference>
<feature type="active site" description="Charge relay system" evidence="5 6">
    <location>
        <position position="397"/>
    </location>
</feature>
<dbReference type="GO" id="GO:0004252">
    <property type="term" value="F:serine-type endopeptidase activity"/>
    <property type="evidence" value="ECO:0007669"/>
    <property type="project" value="UniProtKB-UniRule"/>
</dbReference>
<dbReference type="SUPFAM" id="SSF63446">
    <property type="entry name" value="Type I dockerin domain"/>
    <property type="match status" value="1"/>
</dbReference>
<comment type="similarity">
    <text evidence="1 6 7">Belongs to the peptidase S8 family.</text>
</comment>
<evidence type="ECO:0000256" key="7">
    <source>
        <dbReference type="RuleBase" id="RU003355"/>
    </source>
</evidence>
<evidence type="ECO:0000313" key="10">
    <source>
        <dbReference type="EMBL" id="KKS95887.1"/>
    </source>
</evidence>
<feature type="domain" description="Peptidase S8/S53" evidence="9">
    <location>
        <begin position="148"/>
        <end position="430"/>
    </location>
</feature>
<keyword evidence="4 6" id="KW-0720">Serine protease</keyword>
<comment type="caution">
    <text evidence="10">The sequence shown here is derived from an EMBL/GenBank/DDBJ whole genome shotgun (WGS) entry which is preliminary data.</text>
</comment>
<evidence type="ECO:0000256" key="4">
    <source>
        <dbReference type="ARBA" id="ARBA00022825"/>
    </source>
</evidence>
<dbReference type="GO" id="GO:0006508">
    <property type="term" value="P:proteolysis"/>
    <property type="evidence" value="ECO:0007669"/>
    <property type="project" value="UniProtKB-KW"/>
</dbReference>
<keyword evidence="3 6" id="KW-0378">Hydrolase</keyword>
<dbReference type="InterPro" id="IPR015500">
    <property type="entry name" value="Peptidase_S8_subtilisin-rel"/>
</dbReference>
<dbReference type="SUPFAM" id="SSF52743">
    <property type="entry name" value="Subtilisin-like"/>
    <property type="match status" value="1"/>
</dbReference>
<keyword evidence="2 6" id="KW-0645">Protease</keyword>
<dbReference type="InterPro" id="IPR022398">
    <property type="entry name" value="Peptidase_S8_His-AS"/>
</dbReference>
<evidence type="ECO:0000259" key="9">
    <source>
        <dbReference type="Pfam" id="PF00082"/>
    </source>
</evidence>
<evidence type="ECO:0000256" key="6">
    <source>
        <dbReference type="PROSITE-ProRule" id="PRU01240"/>
    </source>
</evidence>
<dbReference type="AlphaFoldDB" id="A0A0G1DE37"/>
<feature type="signal peptide" evidence="8">
    <location>
        <begin position="1"/>
        <end position="23"/>
    </location>
</feature>
<evidence type="ECO:0000313" key="11">
    <source>
        <dbReference type="Proteomes" id="UP000034894"/>
    </source>
</evidence>
<dbReference type="STRING" id="1618443.UV73_C0013G0032"/>
<dbReference type="InterPro" id="IPR036439">
    <property type="entry name" value="Dockerin_dom_sf"/>
</dbReference>
<dbReference type="PROSITE" id="PS00138">
    <property type="entry name" value="SUBTILASE_SER"/>
    <property type="match status" value="1"/>
</dbReference>
<dbReference type="InterPro" id="IPR023827">
    <property type="entry name" value="Peptidase_S8_Asp-AS"/>
</dbReference>
<dbReference type="InterPro" id="IPR000209">
    <property type="entry name" value="Peptidase_S8/S53_dom"/>
</dbReference>
<proteinExistence type="inferred from homology"/>
<organism evidence="10 11">
    <name type="scientific">Candidatus Gottesmanbacteria bacterium GW2011_GWA2_43_14</name>
    <dbReference type="NCBI Taxonomy" id="1618443"/>
    <lineage>
        <taxon>Bacteria</taxon>
        <taxon>Candidatus Gottesmaniibacteriota</taxon>
    </lineage>
</organism>
<dbReference type="Proteomes" id="UP000034894">
    <property type="component" value="Unassembled WGS sequence"/>
</dbReference>
<accession>A0A0G1DE37</accession>
<keyword evidence="8" id="KW-0732">Signal</keyword>